<keyword evidence="6" id="KW-0121">Carboxypeptidase</keyword>
<dbReference type="RefSeq" id="WP_015640382.1">
    <property type="nucleotide sequence ID" value="NZ_AP028145.1"/>
</dbReference>
<dbReference type="EMBL" id="LUXM01000040">
    <property type="protein sequence ID" value="KZU91871.1"/>
    <property type="molecule type" value="Genomic_DNA"/>
</dbReference>
<dbReference type="Pfam" id="PF02016">
    <property type="entry name" value="Peptidase_S66"/>
    <property type="match status" value="1"/>
</dbReference>
<dbReference type="Gene3D" id="3.40.50.10740">
    <property type="entry name" value="Class I glutamine amidotransferase-like"/>
    <property type="match status" value="1"/>
</dbReference>
<proteinExistence type="inferred from homology"/>
<evidence type="ECO:0000256" key="2">
    <source>
        <dbReference type="ARBA" id="ARBA00022801"/>
    </source>
</evidence>
<dbReference type="Gene3D" id="3.50.30.60">
    <property type="entry name" value="LD-carboxypeptidase A C-terminal domain-like"/>
    <property type="match status" value="1"/>
</dbReference>
<evidence type="ECO:0000313" key="9">
    <source>
        <dbReference type="Proteomes" id="UP000094892"/>
    </source>
</evidence>
<dbReference type="CDD" id="cd07062">
    <property type="entry name" value="Peptidase_S66_mccF_like"/>
    <property type="match status" value="1"/>
</dbReference>
<evidence type="ECO:0000259" key="4">
    <source>
        <dbReference type="Pfam" id="PF02016"/>
    </source>
</evidence>
<evidence type="ECO:0000313" key="6">
    <source>
        <dbReference type="EMBL" id="KZU91871.1"/>
    </source>
</evidence>
<comment type="similarity">
    <text evidence="1">Belongs to the peptidase S66 family.</text>
</comment>
<keyword evidence="2" id="KW-0378">Hydrolase</keyword>
<accession>A0A151G204</accession>
<dbReference type="InterPro" id="IPR040449">
    <property type="entry name" value="Peptidase_S66_N"/>
</dbReference>
<dbReference type="InterPro" id="IPR027478">
    <property type="entry name" value="LdcA_N"/>
</dbReference>
<dbReference type="PATRIC" id="fig|1590.144.peg.1522"/>
<evidence type="ECO:0000313" key="8">
    <source>
        <dbReference type="Proteomes" id="UP000076882"/>
    </source>
</evidence>
<dbReference type="InterPro" id="IPR027461">
    <property type="entry name" value="Carboxypeptidase_A_C_sf"/>
</dbReference>
<dbReference type="InterPro" id="IPR040921">
    <property type="entry name" value="Peptidase_S66C"/>
</dbReference>
<dbReference type="Proteomes" id="UP000076882">
    <property type="component" value="Unassembled WGS sequence"/>
</dbReference>
<gene>
    <name evidence="6" type="ORF">Lp19_3157</name>
    <name evidence="7" type="ORF">LPJSA22_01663</name>
</gene>
<dbReference type="PIRSF" id="PIRSF028757">
    <property type="entry name" value="LD-carboxypeptidase"/>
    <property type="match status" value="1"/>
</dbReference>
<name>A0A151G204_LACPN</name>
<sequence length="359" mass="40958">MLKPAPLHVGDHVAVVSLSSGTLGELTQQHQLNRGLKRMRQLGLVPVMMPNALKGRLILQQRPELRAADLKTAFLDPSIRGVVAAIGGDDTYRTVPFLMADEQFKTAVRRSPKLFTGFSDTTINHLMFYQLGLQTFYGPNFLSDLAELGPTMLPYTTKTWQRYFENPQQTSIISSPVWYDERTNFSESAQGTRRMTHTEMHHYEVLRGHGTISGTLLGGCLDSFYDLLTTTRYPDERQVAEQFRLIPCAAEWRGKILFIETSDEQPQPDLFKRMLQRMRQAEILTNVAAVIVGKPQNEHYYQEYRQILIDETADLKLPILYNINFGHAFPRTALPYGAQVCIDFEQATLKILEPWFVEA</sequence>
<feature type="domain" description="LD-carboxypeptidase C-terminal" evidence="5">
    <location>
        <begin position="213"/>
        <end position="342"/>
    </location>
</feature>
<evidence type="ECO:0000313" key="7">
    <source>
        <dbReference type="EMBL" id="ODO61684.1"/>
    </source>
</evidence>
<feature type="active site" description="Charge relay system" evidence="3">
    <location>
        <position position="260"/>
    </location>
</feature>
<keyword evidence="6" id="KW-0645">Protease</keyword>
<feature type="active site" description="Charge relay system" evidence="3">
    <location>
        <position position="327"/>
    </location>
</feature>
<protein>
    <submittedName>
        <fullName evidence="6">Muramoyltetrapeptide carboxypeptidase</fullName>
    </submittedName>
</protein>
<dbReference type="InterPro" id="IPR003507">
    <property type="entry name" value="S66_fam"/>
</dbReference>
<dbReference type="GO" id="GO:0004180">
    <property type="term" value="F:carboxypeptidase activity"/>
    <property type="evidence" value="ECO:0007669"/>
    <property type="project" value="UniProtKB-KW"/>
</dbReference>
<evidence type="ECO:0000259" key="5">
    <source>
        <dbReference type="Pfam" id="PF17676"/>
    </source>
</evidence>
<feature type="active site" description="Nucleophile" evidence="3">
    <location>
        <position position="119"/>
    </location>
</feature>
<dbReference type="SUPFAM" id="SSF52317">
    <property type="entry name" value="Class I glutamine amidotransferase-like"/>
    <property type="match status" value="1"/>
</dbReference>
<dbReference type="Proteomes" id="UP000094892">
    <property type="component" value="Unassembled WGS sequence"/>
</dbReference>
<evidence type="ECO:0000256" key="1">
    <source>
        <dbReference type="ARBA" id="ARBA00010233"/>
    </source>
</evidence>
<reference evidence="6 8" key="1">
    <citation type="submission" date="2016-03" db="EMBL/GenBank/DDBJ databases">
        <title>Comparative genomics of 54 Lactobacillus plantarum strains reveals genomic uncoupling from niche constraints.</title>
        <authorList>
            <person name="Martino M.E."/>
        </authorList>
    </citation>
    <scope>NUCLEOTIDE SEQUENCE [LARGE SCALE GENOMIC DNA]</scope>
    <source>
        <strain evidence="6 8">19.1</strain>
    </source>
</reference>
<dbReference type="PANTHER" id="PTHR30237:SF4">
    <property type="entry name" value="LD-CARBOXYPEPTIDASE C-TERMINAL DOMAIN-CONTAINING PROTEIN"/>
    <property type="match status" value="1"/>
</dbReference>
<comment type="caution">
    <text evidence="7">The sequence shown here is derived from an EMBL/GenBank/DDBJ whole genome shotgun (WGS) entry which is preliminary data.</text>
</comment>
<dbReference type="GeneID" id="77218151"/>
<dbReference type="PANTHER" id="PTHR30237">
    <property type="entry name" value="MURAMOYLTETRAPEPTIDE CARBOXYPEPTIDASE"/>
    <property type="match status" value="1"/>
</dbReference>
<reference evidence="7 9" key="2">
    <citation type="submission" date="2016-08" db="EMBL/GenBank/DDBJ databases">
        <title>Genome sequencing of Lactobacillus plantarum JSA22, isolated from fermented soybean paste.</title>
        <authorList>
            <person name="Choi H.S."/>
        </authorList>
    </citation>
    <scope>NUCLEOTIDE SEQUENCE [LARGE SCALE GENOMIC DNA]</scope>
    <source>
        <strain evidence="7 9">JSA22</strain>
    </source>
</reference>
<dbReference type="EMBL" id="MCOL01000001">
    <property type="protein sequence ID" value="ODO61684.1"/>
    <property type="molecule type" value="Genomic_DNA"/>
</dbReference>
<dbReference type="AlphaFoldDB" id="A0A151G204"/>
<dbReference type="Pfam" id="PF17676">
    <property type="entry name" value="Peptidase_S66C"/>
    <property type="match status" value="1"/>
</dbReference>
<dbReference type="SUPFAM" id="SSF141986">
    <property type="entry name" value="LD-carboxypeptidase A C-terminal domain-like"/>
    <property type="match status" value="1"/>
</dbReference>
<organism evidence="7 9">
    <name type="scientific">Lactiplantibacillus plantarum</name>
    <name type="common">Lactobacillus plantarum</name>
    <dbReference type="NCBI Taxonomy" id="1590"/>
    <lineage>
        <taxon>Bacteria</taxon>
        <taxon>Bacillati</taxon>
        <taxon>Bacillota</taxon>
        <taxon>Bacilli</taxon>
        <taxon>Lactobacillales</taxon>
        <taxon>Lactobacillaceae</taxon>
        <taxon>Lactiplantibacillus</taxon>
    </lineage>
</organism>
<feature type="domain" description="LD-carboxypeptidase N-terminal" evidence="4">
    <location>
        <begin position="13"/>
        <end position="138"/>
    </location>
</feature>
<dbReference type="KEGG" id="lpb:SH83_07335"/>
<evidence type="ECO:0000256" key="3">
    <source>
        <dbReference type="PIRSR" id="PIRSR028757-1"/>
    </source>
</evidence>
<dbReference type="InterPro" id="IPR029062">
    <property type="entry name" value="Class_I_gatase-like"/>
</dbReference>